<feature type="coiled-coil region" evidence="1">
    <location>
        <begin position="37"/>
        <end position="68"/>
    </location>
</feature>
<dbReference type="EMBL" id="JACIFZ010000001">
    <property type="protein sequence ID" value="MBB4219396.1"/>
    <property type="molecule type" value="Genomic_DNA"/>
</dbReference>
<dbReference type="AlphaFoldDB" id="A0A840F9M1"/>
<evidence type="ECO:0000313" key="4">
    <source>
        <dbReference type="Proteomes" id="UP000524450"/>
    </source>
</evidence>
<keyword evidence="1" id="KW-0175">Coiled coil</keyword>
<gene>
    <name evidence="3" type="ORF">GGD71_000143</name>
</gene>
<dbReference type="Proteomes" id="UP000524450">
    <property type="component" value="Unassembled WGS sequence"/>
</dbReference>
<organism evidence="3 4">
    <name type="scientific">Variovorax guangxiensis</name>
    <dbReference type="NCBI Taxonomy" id="1775474"/>
    <lineage>
        <taxon>Bacteria</taxon>
        <taxon>Pseudomonadati</taxon>
        <taxon>Pseudomonadota</taxon>
        <taxon>Betaproteobacteria</taxon>
        <taxon>Burkholderiales</taxon>
        <taxon>Comamonadaceae</taxon>
        <taxon>Variovorax</taxon>
    </lineage>
</organism>
<protein>
    <submittedName>
        <fullName evidence="3">Uncharacterized protein</fullName>
    </submittedName>
</protein>
<name>A0A840F9M1_9BURK</name>
<comment type="caution">
    <text evidence="3">The sequence shown here is derived from an EMBL/GenBank/DDBJ whole genome shotgun (WGS) entry which is preliminary data.</text>
</comment>
<accession>A0A840F9M1</accession>
<evidence type="ECO:0000256" key="2">
    <source>
        <dbReference type="SAM" id="Phobius"/>
    </source>
</evidence>
<sequence>MMFLQFFGSAILGGSLTAVGLAIAGYLGRAQLAHWLNKDIERVKSNYQKELEAEKAQFQQDLEAYKVSLIAQAERAKAAQEVKRTSALKILEMEFETLRQLHRATLGYGIAVSTAAAFLKQYRSQPQFNELHTRYKELEAAIYSIAIFLTPAELAILRRYDTAIVRVFPYCVPEEDPIGNEELNPLRKEMLEAEIAVDAWIAGRLKNLRSLD</sequence>
<evidence type="ECO:0000313" key="3">
    <source>
        <dbReference type="EMBL" id="MBB4219396.1"/>
    </source>
</evidence>
<reference evidence="3 4" key="1">
    <citation type="submission" date="2020-08" db="EMBL/GenBank/DDBJ databases">
        <title>Genomic Encyclopedia of Type Strains, Phase IV (KMG-V): Genome sequencing to study the core and pangenomes of soil and plant-associated prokaryotes.</title>
        <authorList>
            <person name="Whitman W."/>
        </authorList>
    </citation>
    <scope>NUCLEOTIDE SEQUENCE [LARGE SCALE GENOMIC DNA]</scope>
    <source>
        <strain evidence="3 4">34/80</strain>
    </source>
</reference>
<dbReference type="RefSeq" id="WP_184634556.1">
    <property type="nucleotide sequence ID" value="NZ_JACIFZ010000001.1"/>
</dbReference>
<keyword evidence="2" id="KW-0812">Transmembrane</keyword>
<proteinExistence type="predicted"/>
<keyword evidence="2" id="KW-1133">Transmembrane helix</keyword>
<keyword evidence="2" id="KW-0472">Membrane</keyword>
<feature type="transmembrane region" description="Helical" evidence="2">
    <location>
        <begin position="6"/>
        <end position="28"/>
    </location>
</feature>
<evidence type="ECO:0000256" key="1">
    <source>
        <dbReference type="SAM" id="Coils"/>
    </source>
</evidence>